<dbReference type="OrthoDB" id="5461292at2"/>
<name>A0A1N7JKC8_9PROT</name>
<proteinExistence type="predicted"/>
<keyword evidence="2" id="KW-1185">Reference proteome</keyword>
<dbReference type="EMBL" id="FTOA01000002">
    <property type="protein sequence ID" value="SIS49822.1"/>
    <property type="molecule type" value="Genomic_DNA"/>
</dbReference>
<dbReference type="Proteomes" id="UP000185678">
    <property type="component" value="Unassembled WGS sequence"/>
</dbReference>
<protein>
    <recommendedName>
        <fullName evidence="3">Tail fiber protein</fullName>
    </recommendedName>
</protein>
<organism evidence="1 2">
    <name type="scientific">Insolitispirillum peregrinum</name>
    <dbReference type="NCBI Taxonomy" id="80876"/>
    <lineage>
        <taxon>Bacteria</taxon>
        <taxon>Pseudomonadati</taxon>
        <taxon>Pseudomonadota</taxon>
        <taxon>Alphaproteobacteria</taxon>
        <taxon>Rhodospirillales</taxon>
        <taxon>Novispirillaceae</taxon>
        <taxon>Insolitispirillum</taxon>
    </lineage>
</organism>
<evidence type="ECO:0000313" key="1">
    <source>
        <dbReference type="EMBL" id="SIS49822.1"/>
    </source>
</evidence>
<reference evidence="1 2" key="1">
    <citation type="submission" date="2017-01" db="EMBL/GenBank/DDBJ databases">
        <authorList>
            <person name="Mah S.A."/>
            <person name="Swanson W.J."/>
            <person name="Moy G.W."/>
            <person name="Vacquier V.D."/>
        </authorList>
    </citation>
    <scope>NUCLEOTIDE SEQUENCE [LARGE SCALE GENOMIC DNA]</scope>
    <source>
        <strain evidence="1 2">DSM 11589</strain>
    </source>
</reference>
<gene>
    <name evidence="1" type="ORF">SAMN05421779_102353</name>
</gene>
<evidence type="ECO:0000313" key="2">
    <source>
        <dbReference type="Proteomes" id="UP000185678"/>
    </source>
</evidence>
<evidence type="ECO:0008006" key="3">
    <source>
        <dbReference type="Google" id="ProtNLM"/>
    </source>
</evidence>
<sequence>MYYIDTTDAVTAAAKPTPPTAGSEKFFSDTPGSATVVPAWFLNMLQEELGNLVSAASLSHSKTDNSQLLKAVQALIASKTTGTLLASKNLSDVANVATARSNLGLATVASSGSYTDLNNKPALAAVATSGSYADLANKPDLTALPGYAKTTTGAKIEAFNIYGGDLNACNGTPGVVITECTTACTPLPAEMANTTGGLLIQFADSGGDDIRMQLLINATGTTMYQRIKWGGGISGTWSAWRNLSQTTYDIPFLAGWGAEMSGEDLAIRQYGGVVIARDVAIDPAAIITWCEVPPTGSAVIFDVRVNGTSIFSTLPTIPVGSSSNTAGTGTSTTISLSRFDRLTFHVTQVGSTVKGQKLYVCVKGTC</sequence>
<dbReference type="AlphaFoldDB" id="A0A1N7JKC8"/>
<dbReference type="STRING" id="80876.SAMN05421779_102353"/>
<accession>A0A1N7JKC8</accession>
<dbReference type="RefSeq" id="WP_076399227.1">
    <property type="nucleotide sequence ID" value="NZ_FTOA01000002.1"/>
</dbReference>